<reference evidence="10 11" key="1">
    <citation type="submission" date="2024-01" db="EMBL/GenBank/DDBJ databases">
        <title>Hyphobacterium bacterium isolated from marine sediment.</title>
        <authorList>
            <person name="Zhao S."/>
        </authorList>
    </citation>
    <scope>NUCLEOTIDE SEQUENCE [LARGE SCALE GENOMIC DNA]</scope>
    <source>
        <strain evidence="10 11">Y60-23</strain>
    </source>
</reference>
<sequence>MKHLWLISVTGLLAAACSQPADDTAASDPARETALAGTGGDDVASGDMVESAAADGSCAALYANSGSDNPTVPFTGESLANSDTSRPPVCDTSTGITGSDMAWRIQTLASDEFEGRAPALPGGIAASQWIADEMEAAGLEPAGEDGTYFQPVPLVEATLDEPASSMDISINGEPMGLAMGSEYVIGTRTLEDVIDLAGTDVVFVGYGVVAPEYGWDDYAGLDVEGRTVLILVNDPGFETEDPDLFNGRAMTYYGRWTYKYEEAARQGAAAAIVIHETDPASYGWNVVQNSWSGPQFDLQRPEGAVQFSPVEGWINNDRARELLSAVGYDYDELKTRAQTPGFTPIELDGVTLDAHLETSVRQMDSRNVAGVVRGSERPDEYVLYMAHWDHIGSRPAFEGQDGIYNGAVDNGTGTSALLEIAQRFASGDAPERSALFVAVTAEESGLLGSAYFAVDPLVPLNQIVAGINMDGMLPVGATSNVVVVGYGASEVEEFLAEAAAEQDRTLSPDPNPEAGYFYRSDHISLAKLGVPMLYADGGSISIEHGEAYGEEMQAAYRARAYHAPDDEFSHDWDFDGLARDVTLMANTGWRILNSEDWPNWYEGNEFRGLRDAMMEDSGE</sequence>
<accession>A0ABU7LYY8</accession>
<protein>
    <submittedName>
        <fullName evidence="10">M28 family metallopeptidase</fullName>
    </submittedName>
</protein>
<dbReference type="EMBL" id="JAZDRO010000003">
    <property type="protein sequence ID" value="MEE2566748.1"/>
    <property type="molecule type" value="Genomic_DNA"/>
</dbReference>
<keyword evidence="11" id="KW-1185">Reference proteome</keyword>
<keyword evidence="3" id="KW-0479">Metal-binding</keyword>
<evidence type="ECO:0000256" key="6">
    <source>
        <dbReference type="ARBA" id="ARBA00022833"/>
    </source>
</evidence>
<evidence type="ECO:0000313" key="10">
    <source>
        <dbReference type="EMBL" id="MEE2566748.1"/>
    </source>
</evidence>
<evidence type="ECO:0000256" key="8">
    <source>
        <dbReference type="SAM" id="SignalP"/>
    </source>
</evidence>
<evidence type="ECO:0000256" key="5">
    <source>
        <dbReference type="ARBA" id="ARBA00022801"/>
    </source>
</evidence>
<evidence type="ECO:0000256" key="7">
    <source>
        <dbReference type="SAM" id="MobiDB-lite"/>
    </source>
</evidence>
<dbReference type="PANTHER" id="PTHR12147">
    <property type="entry name" value="METALLOPEPTIDASE M28 FAMILY MEMBER"/>
    <property type="match status" value="1"/>
</dbReference>
<dbReference type="SUPFAM" id="SSF52025">
    <property type="entry name" value="PA domain"/>
    <property type="match status" value="1"/>
</dbReference>
<keyword evidence="1" id="KW-0031">Aminopeptidase</keyword>
<dbReference type="InterPro" id="IPR045175">
    <property type="entry name" value="M28_fam"/>
</dbReference>
<keyword evidence="2" id="KW-0645">Protease</keyword>
<organism evidence="10 11">
    <name type="scientific">Hyphobacterium marinum</name>
    <dbReference type="NCBI Taxonomy" id="3116574"/>
    <lineage>
        <taxon>Bacteria</taxon>
        <taxon>Pseudomonadati</taxon>
        <taxon>Pseudomonadota</taxon>
        <taxon>Alphaproteobacteria</taxon>
        <taxon>Maricaulales</taxon>
        <taxon>Maricaulaceae</taxon>
        <taxon>Hyphobacterium</taxon>
    </lineage>
</organism>
<evidence type="ECO:0000313" key="11">
    <source>
        <dbReference type="Proteomes" id="UP001310692"/>
    </source>
</evidence>
<gene>
    <name evidence="10" type="ORF">V0U35_08655</name>
</gene>
<name>A0ABU7LYY8_9PROT</name>
<dbReference type="InterPro" id="IPR046450">
    <property type="entry name" value="PA_dom_sf"/>
</dbReference>
<feature type="chain" id="PRO_5045569239" evidence="8">
    <location>
        <begin position="22"/>
        <end position="619"/>
    </location>
</feature>
<evidence type="ECO:0000256" key="1">
    <source>
        <dbReference type="ARBA" id="ARBA00022438"/>
    </source>
</evidence>
<proteinExistence type="predicted"/>
<dbReference type="CDD" id="cd04821">
    <property type="entry name" value="PA_M28_1_2"/>
    <property type="match status" value="1"/>
</dbReference>
<feature type="signal peptide" evidence="8">
    <location>
        <begin position="1"/>
        <end position="21"/>
    </location>
</feature>
<keyword evidence="6" id="KW-0862">Zinc</keyword>
<feature type="domain" description="Peptidase M28" evidence="9">
    <location>
        <begin position="367"/>
        <end position="574"/>
    </location>
</feature>
<dbReference type="InterPro" id="IPR007484">
    <property type="entry name" value="Peptidase_M28"/>
</dbReference>
<evidence type="ECO:0000256" key="3">
    <source>
        <dbReference type="ARBA" id="ARBA00022723"/>
    </source>
</evidence>
<keyword evidence="4 8" id="KW-0732">Signal</keyword>
<dbReference type="PANTHER" id="PTHR12147:SF56">
    <property type="entry name" value="AMINOPEPTIDASE YDR415C-RELATED"/>
    <property type="match status" value="1"/>
</dbReference>
<dbReference type="Pfam" id="PF04389">
    <property type="entry name" value="Peptidase_M28"/>
    <property type="match status" value="1"/>
</dbReference>
<dbReference type="Proteomes" id="UP001310692">
    <property type="component" value="Unassembled WGS sequence"/>
</dbReference>
<keyword evidence="5" id="KW-0378">Hydrolase</keyword>
<evidence type="ECO:0000256" key="4">
    <source>
        <dbReference type="ARBA" id="ARBA00022729"/>
    </source>
</evidence>
<evidence type="ECO:0000256" key="2">
    <source>
        <dbReference type="ARBA" id="ARBA00022670"/>
    </source>
</evidence>
<comment type="caution">
    <text evidence="10">The sequence shown here is derived from an EMBL/GenBank/DDBJ whole genome shotgun (WGS) entry which is preliminary data.</text>
</comment>
<evidence type="ECO:0000259" key="9">
    <source>
        <dbReference type="Pfam" id="PF04389"/>
    </source>
</evidence>
<dbReference type="PROSITE" id="PS51257">
    <property type="entry name" value="PROKAR_LIPOPROTEIN"/>
    <property type="match status" value="1"/>
</dbReference>
<feature type="region of interest" description="Disordered" evidence="7">
    <location>
        <begin position="21"/>
        <end position="42"/>
    </location>
</feature>
<dbReference type="Gene3D" id="3.40.630.10">
    <property type="entry name" value="Zn peptidases"/>
    <property type="match status" value="1"/>
</dbReference>
<dbReference type="SUPFAM" id="SSF53187">
    <property type="entry name" value="Zn-dependent exopeptidases"/>
    <property type="match status" value="1"/>
</dbReference>
<dbReference type="RefSeq" id="WP_330196299.1">
    <property type="nucleotide sequence ID" value="NZ_JAZDRO010000003.1"/>
</dbReference>